<feature type="domain" description="Ig-like" evidence="6">
    <location>
        <begin position="63"/>
        <end position="164"/>
    </location>
</feature>
<evidence type="ECO:0000256" key="2">
    <source>
        <dbReference type="ARBA" id="ARBA00023136"/>
    </source>
</evidence>
<sequence length="261" mass="28824">MKNRSNSISFDDSSPSAILNISAVQCKDDGQYRCFVEYINSNGIGIKIYGYTAVHIQVMAEIPEFSIKPAKTTLKENTAVNLSCSANVGRPGGMVTIWKQSISSDVQFQLGNSSSSVIIDNGNCSAYANLLITYNLKRTDHGFIFGCTSKNRLTPESAPSTDVGPRSILYGPSNISIELSPQKHSFHVGDRIRLTCSSDGNPRPTFQWTLNFTEIIDSEKYHLSDQNTTLEFFADSITDNGYYHCFASNSFNGNLYNTMIN</sequence>
<keyword evidence="5" id="KW-0393">Immunoglobulin domain</keyword>
<dbReference type="PROSITE" id="PS50835">
    <property type="entry name" value="IG_LIKE"/>
    <property type="match status" value="2"/>
</dbReference>
<keyword evidence="7" id="KW-1185">Reference proteome</keyword>
<name>A0A8B8DA30_CRAVI</name>
<evidence type="ECO:0000313" key="8">
    <source>
        <dbReference type="RefSeq" id="XP_022324404.1"/>
    </source>
</evidence>
<dbReference type="PANTHER" id="PTHR11640:SF164">
    <property type="entry name" value="MAM DOMAIN-CONTAINING GLYCOSYLPHOSPHATIDYLINOSITOL ANCHOR PROTEIN 1"/>
    <property type="match status" value="1"/>
</dbReference>
<accession>A0A8B8DA30</accession>
<dbReference type="Proteomes" id="UP000694844">
    <property type="component" value="Chromosome 1"/>
</dbReference>
<feature type="domain" description="Ig-like" evidence="6">
    <location>
        <begin position="172"/>
        <end position="261"/>
    </location>
</feature>
<evidence type="ECO:0000256" key="1">
    <source>
        <dbReference type="ARBA" id="ARBA00004479"/>
    </source>
</evidence>
<keyword evidence="2" id="KW-0472">Membrane</keyword>
<reference evidence="7" key="1">
    <citation type="submission" date="2024-06" db="UniProtKB">
        <authorList>
            <consortium name="RefSeq"/>
        </authorList>
    </citation>
    <scope>NUCLEOTIDE SEQUENCE [LARGE SCALE GENOMIC DNA]</scope>
</reference>
<keyword evidence="4" id="KW-0325">Glycoprotein</keyword>
<organism evidence="7 8">
    <name type="scientific">Crassostrea virginica</name>
    <name type="common">Eastern oyster</name>
    <dbReference type="NCBI Taxonomy" id="6565"/>
    <lineage>
        <taxon>Eukaryota</taxon>
        <taxon>Metazoa</taxon>
        <taxon>Spiralia</taxon>
        <taxon>Lophotrochozoa</taxon>
        <taxon>Mollusca</taxon>
        <taxon>Bivalvia</taxon>
        <taxon>Autobranchia</taxon>
        <taxon>Pteriomorphia</taxon>
        <taxon>Ostreida</taxon>
        <taxon>Ostreoidea</taxon>
        <taxon>Ostreidae</taxon>
        <taxon>Crassostrea</taxon>
    </lineage>
</organism>
<dbReference type="Gene3D" id="2.60.40.10">
    <property type="entry name" value="Immunoglobulins"/>
    <property type="match status" value="2"/>
</dbReference>
<evidence type="ECO:0000256" key="3">
    <source>
        <dbReference type="ARBA" id="ARBA00023157"/>
    </source>
</evidence>
<dbReference type="GO" id="GO:0005886">
    <property type="term" value="C:plasma membrane"/>
    <property type="evidence" value="ECO:0007669"/>
    <property type="project" value="TreeGrafter"/>
</dbReference>
<evidence type="ECO:0000313" key="7">
    <source>
        <dbReference type="Proteomes" id="UP000694844"/>
    </source>
</evidence>
<dbReference type="InterPro" id="IPR051275">
    <property type="entry name" value="Cell_adhesion_signaling"/>
</dbReference>
<dbReference type="GeneID" id="111125161"/>
<comment type="subcellular location">
    <subcellularLocation>
        <location evidence="1">Membrane</location>
        <topology evidence="1">Single-pass type I membrane protein</topology>
    </subcellularLocation>
</comment>
<evidence type="ECO:0000256" key="4">
    <source>
        <dbReference type="ARBA" id="ARBA00023180"/>
    </source>
</evidence>
<evidence type="ECO:0000256" key="5">
    <source>
        <dbReference type="ARBA" id="ARBA00023319"/>
    </source>
</evidence>
<gene>
    <name evidence="8" type="primary">LOC111125161</name>
</gene>
<dbReference type="PANTHER" id="PTHR11640">
    <property type="entry name" value="NEPHRIN"/>
    <property type="match status" value="1"/>
</dbReference>
<dbReference type="InterPro" id="IPR036179">
    <property type="entry name" value="Ig-like_dom_sf"/>
</dbReference>
<dbReference type="InterPro" id="IPR003598">
    <property type="entry name" value="Ig_sub2"/>
</dbReference>
<proteinExistence type="predicted"/>
<dbReference type="GO" id="GO:0050839">
    <property type="term" value="F:cell adhesion molecule binding"/>
    <property type="evidence" value="ECO:0007669"/>
    <property type="project" value="TreeGrafter"/>
</dbReference>
<protein>
    <submittedName>
        <fullName evidence="8">Cell adhesion molecule 3-like</fullName>
    </submittedName>
</protein>
<keyword evidence="3" id="KW-1015">Disulfide bond</keyword>
<dbReference type="AlphaFoldDB" id="A0A8B8DA30"/>
<evidence type="ECO:0000259" key="6">
    <source>
        <dbReference type="PROSITE" id="PS50835"/>
    </source>
</evidence>
<dbReference type="RefSeq" id="XP_022324404.1">
    <property type="nucleotide sequence ID" value="XM_022468696.1"/>
</dbReference>
<dbReference type="KEGG" id="cvn:111125161"/>
<dbReference type="SUPFAM" id="SSF48726">
    <property type="entry name" value="Immunoglobulin"/>
    <property type="match status" value="2"/>
</dbReference>
<dbReference type="InterPro" id="IPR013783">
    <property type="entry name" value="Ig-like_fold"/>
</dbReference>
<dbReference type="GO" id="GO:0098609">
    <property type="term" value="P:cell-cell adhesion"/>
    <property type="evidence" value="ECO:0007669"/>
    <property type="project" value="TreeGrafter"/>
</dbReference>
<dbReference type="InterPro" id="IPR007110">
    <property type="entry name" value="Ig-like_dom"/>
</dbReference>
<dbReference type="GO" id="GO:0005911">
    <property type="term" value="C:cell-cell junction"/>
    <property type="evidence" value="ECO:0007669"/>
    <property type="project" value="TreeGrafter"/>
</dbReference>
<reference evidence="8" key="2">
    <citation type="submission" date="2025-08" db="UniProtKB">
        <authorList>
            <consortium name="RefSeq"/>
        </authorList>
    </citation>
    <scope>IDENTIFICATION</scope>
    <source>
        <tissue evidence="8">Whole sample</tissue>
    </source>
</reference>
<dbReference type="SMART" id="SM00408">
    <property type="entry name" value="IGc2"/>
    <property type="match status" value="1"/>
</dbReference>
<dbReference type="InterPro" id="IPR003599">
    <property type="entry name" value="Ig_sub"/>
</dbReference>
<dbReference type="OrthoDB" id="6158624at2759"/>
<dbReference type="Pfam" id="PF13927">
    <property type="entry name" value="Ig_3"/>
    <property type="match status" value="1"/>
</dbReference>
<dbReference type="SMART" id="SM00409">
    <property type="entry name" value="IG"/>
    <property type="match status" value="2"/>
</dbReference>